<dbReference type="EMBL" id="LSRX01000330">
    <property type="protein sequence ID" value="OLQ00386.1"/>
    <property type="molecule type" value="Genomic_DNA"/>
</dbReference>
<comment type="subcellular location">
    <subcellularLocation>
        <location evidence="1">Nucleus</location>
    </subcellularLocation>
</comment>
<keyword evidence="7" id="KW-0539">Nucleus</keyword>
<dbReference type="PANTHER" id="PTHR12707">
    <property type="entry name" value="PINN"/>
    <property type="match status" value="1"/>
</dbReference>
<comment type="similarity">
    <text evidence="2">Belongs to the pinin family.</text>
</comment>
<dbReference type="GO" id="GO:0071013">
    <property type="term" value="C:catalytic step 2 spliceosome"/>
    <property type="evidence" value="ECO:0007669"/>
    <property type="project" value="TreeGrafter"/>
</dbReference>
<evidence type="ECO:0000259" key="9">
    <source>
        <dbReference type="Pfam" id="PF04696"/>
    </source>
</evidence>
<keyword evidence="6" id="KW-0508">mRNA splicing</keyword>
<dbReference type="InterPro" id="IPR039853">
    <property type="entry name" value="Pinin"/>
</dbReference>
<dbReference type="Pfam" id="PF04696">
    <property type="entry name" value="Pinin_SDK_memA"/>
    <property type="match status" value="1"/>
</dbReference>
<evidence type="ECO:0000256" key="5">
    <source>
        <dbReference type="ARBA" id="ARBA00023163"/>
    </source>
</evidence>
<keyword evidence="5" id="KW-0804">Transcription</keyword>
<evidence type="ECO:0000256" key="4">
    <source>
        <dbReference type="ARBA" id="ARBA00023015"/>
    </source>
</evidence>
<feature type="region of interest" description="Disordered" evidence="8">
    <location>
        <begin position="236"/>
        <end position="293"/>
    </location>
</feature>
<feature type="compositionally biased region" description="Acidic residues" evidence="8">
    <location>
        <begin position="236"/>
        <end position="261"/>
    </location>
</feature>
<evidence type="ECO:0000256" key="1">
    <source>
        <dbReference type="ARBA" id="ARBA00004123"/>
    </source>
</evidence>
<dbReference type="Proteomes" id="UP000186817">
    <property type="component" value="Unassembled WGS sequence"/>
</dbReference>
<dbReference type="PANTHER" id="PTHR12707:SF0">
    <property type="entry name" value="PININ"/>
    <property type="match status" value="1"/>
</dbReference>
<feature type="domain" description="Pinin/SDK/MemA protein" evidence="9">
    <location>
        <begin position="85"/>
        <end position="213"/>
    </location>
</feature>
<evidence type="ECO:0000256" key="2">
    <source>
        <dbReference type="ARBA" id="ARBA00010386"/>
    </source>
</evidence>
<reference evidence="10 11" key="1">
    <citation type="submission" date="2016-02" db="EMBL/GenBank/DDBJ databases">
        <title>Genome analysis of coral dinoflagellate symbionts highlights evolutionary adaptations to a symbiotic lifestyle.</title>
        <authorList>
            <person name="Aranda M."/>
            <person name="Li Y."/>
            <person name="Liew Y.J."/>
            <person name="Baumgarten S."/>
            <person name="Simakov O."/>
            <person name="Wilson M."/>
            <person name="Piel J."/>
            <person name="Ashoor H."/>
            <person name="Bougouffa S."/>
            <person name="Bajic V.B."/>
            <person name="Ryu T."/>
            <person name="Ravasi T."/>
            <person name="Bayer T."/>
            <person name="Micklem G."/>
            <person name="Kim H."/>
            <person name="Bhak J."/>
            <person name="Lajeunesse T.C."/>
            <person name="Voolstra C.R."/>
        </authorList>
    </citation>
    <scope>NUCLEOTIDE SEQUENCE [LARGE SCALE GENOMIC DNA]</scope>
    <source>
        <strain evidence="10 11">CCMP2467</strain>
    </source>
</reference>
<comment type="caution">
    <text evidence="10">The sequence shown here is derived from an EMBL/GenBank/DDBJ whole genome shotgun (WGS) entry which is preliminary data.</text>
</comment>
<evidence type="ECO:0000256" key="6">
    <source>
        <dbReference type="ARBA" id="ARBA00023187"/>
    </source>
</evidence>
<proteinExistence type="inferred from homology"/>
<evidence type="ECO:0000313" key="11">
    <source>
        <dbReference type="Proteomes" id="UP000186817"/>
    </source>
</evidence>
<dbReference type="OMA" id="KLWIRTK"/>
<evidence type="ECO:0000256" key="3">
    <source>
        <dbReference type="ARBA" id="ARBA00022664"/>
    </source>
</evidence>
<evidence type="ECO:0000313" key="10">
    <source>
        <dbReference type="EMBL" id="OLQ00386.1"/>
    </source>
</evidence>
<gene>
    <name evidence="10" type="ORF">AK812_SmicGene16980</name>
</gene>
<keyword evidence="4" id="KW-0805">Transcription regulation</keyword>
<keyword evidence="11" id="KW-1185">Reference proteome</keyword>
<dbReference type="OrthoDB" id="330772at2759"/>
<protein>
    <recommendedName>
        <fullName evidence="9">Pinin/SDK/MemA protein domain-containing protein</fullName>
    </recommendedName>
</protein>
<evidence type="ECO:0000256" key="8">
    <source>
        <dbReference type="SAM" id="MobiDB-lite"/>
    </source>
</evidence>
<evidence type="ECO:0000256" key="7">
    <source>
        <dbReference type="ARBA" id="ARBA00023242"/>
    </source>
</evidence>
<feature type="compositionally biased region" description="Basic and acidic residues" evidence="8">
    <location>
        <begin position="262"/>
        <end position="277"/>
    </location>
</feature>
<dbReference type="InterPro" id="IPR006786">
    <property type="entry name" value="Pinin_SDK_MemA"/>
</dbReference>
<accession>A0A1Q9DYX7</accession>
<dbReference type="AlphaFoldDB" id="A0A1Q9DYX7"/>
<feature type="region of interest" description="Disordered" evidence="8">
    <location>
        <begin position="104"/>
        <end position="124"/>
    </location>
</feature>
<sequence>MAFRRLGLPLRGADQERRAPLLQKPAVVKAVSGGNGTEVTKIDGSIAKPRAKLVVATTSNTEELARAPRPKLLRRVDVEVEDGAQKQRGRNLLGSLVAHLSSAQQRLQVDQTPRRAAAAAKKPQLSKAAAPARGVVKTVAKQTKLRKGQEFISKRRRLAQAAPRREDLEELQANLAEHYSNMTNFIRTRADPTLFYLPAKHNPETEKCLQETRDTIQQKVRLLPKHLGTSTLLVDAEEAEEEEEGLQGGEEDEEEEPEEVGEEPKKLRTETNGEEKPALAPRRRAALTPAKAA</sequence>
<dbReference type="GO" id="GO:0008380">
    <property type="term" value="P:RNA splicing"/>
    <property type="evidence" value="ECO:0007669"/>
    <property type="project" value="UniProtKB-KW"/>
</dbReference>
<organism evidence="10 11">
    <name type="scientific">Symbiodinium microadriaticum</name>
    <name type="common">Dinoflagellate</name>
    <name type="synonym">Zooxanthella microadriatica</name>
    <dbReference type="NCBI Taxonomy" id="2951"/>
    <lineage>
        <taxon>Eukaryota</taxon>
        <taxon>Sar</taxon>
        <taxon>Alveolata</taxon>
        <taxon>Dinophyceae</taxon>
        <taxon>Suessiales</taxon>
        <taxon>Symbiodiniaceae</taxon>
        <taxon>Symbiodinium</taxon>
    </lineage>
</organism>
<keyword evidence="3" id="KW-0507">mRNA processing</keyword>
<dbReference type="GO" id="GO:0006397">
    <property type="term" value="P:mRNA processing"/>
    <property type="evidence" value="ECO:0007669"/>
    <property type="project" value="UniProtKB-KW"/>
</dbReference>
<feature type="compositionally biased region" description="Low complexity" evidence="8">
    <location>
        <begin position="114"/>
        <end position="124"/>
    </location>
</feature>
<name>A0A1Q9DYX7_SYMMI</name>